<gene>
    <name evidence="1" type="ORF">LFZ25_15260</name>
</gene>
<evidence type="ECO:0000313" key="1">
    <source>
        <dbReference type="EMBL" id="ASG17208.1"/>
    </source>
</evidence>
<accession>A0A2C9P1S7</accession>
<protein>
    <submittedName>
        <fullName evidence="1">Uncharacterized protein</fullName>
    </submittedName>
</protein>
<organism evidence="1 2">
    <name type="scientific">Salmonella enterica subsp. enterica serovar Macclesfield str. S-1643</name>
    <dbReference type="NCBI Taxonomy" id="1242107"/>
    <lineage>
        <taxon>Bacteria</taxon>
        <taxon>Pseudomonadati</taxon>
        <taxon>Pseudomonadota</taxon>
        <taxon>Gammaproteobacteria</taxon>
        <taxon>Enterobacterales</taxon>
        <taxon>Enterobacteriaceae</taxon>
        <taxon>Salmonella</taxon>
    </lineage>
</organism>
<name>A0A2C9P1S7_SALET</name>
<evidence type="ECO:0000313" key="2">
    <source>
        <dbReference type="Proteomes" id="UP000197157"/>
    </source>
</evidence>
<sequence>MLPVTSFGAAAPGGDAGASYPAYGSVLLRASFFCRPGKRSATGRKSVLFKQRVYVVLFVIERRM</sequence>
<dbReference type="AlphaFoldDB" id="A0A2C9P1S7"/>
<dbReference type="Proteomes" id="UP000197157">
    <property type="component" value="Chromosome"/>
</dbReference>
<dbReference type="EMBL" id="CP022117">
    <property type="protein sequence ID" value="ASG17208.1"/>
    <property type="molecule type" value="Genomic_DNA"/>
</dbReference>
<reference evidence="1 2" key="1">
    <citation type="submission" date="2017-06" db="EMBL/GenBank/DDBJ databases">
        <title>Salmonella reference genomes for public health.</title>
        <authorList>
            <person name="Robertson J."/>
            <person name="Yoshida C."/>
            <person name="Gurnik S."/>
            <person name="Nash J."/>
        </authorList>
    </citation>
    <scope>NUCLEOTIDE SEQUENCE [LARGE SCALE GENOMIC DNA]</scope>
    <source>
        <strain evidence="1 2">S-1643</strain>
    </source>
</reference>
<proteinExistence type="predicted"/>